<evidence type="ECO:0000256" key="4">
    <source>
        <dbReference type="ARBA" id="ARBA00022777"/>
    </source>
</evidence>
<feature type="domain" description="Four-carbon acid sugar kinase N-terminal" evidence="7">
    <location>
        <begin position="5"/>
        <end position="152"/>
    </location>
</feature>
<accession>A0ABS9UVK2</accession>
<organism evidence="9 10">
    <name type="scientific">Belliella filtrata</name>
    <dbReference type="NCBI Taxonomy" id="2923435"/>
    <lineage>
        <taxon>Bacteria</taxon>
        <taxon>Pseudomonadati</taxon>
        <taxon>Bacteroidota</taxon>
        <taxon>Cytophagia</taxon>
        <taxon>Cytophagales</taxon>
        <taxon>Cyclobacteriaceae</taxon>
        <taxon>Belliella</taxon>
    </lineage>
</organism>
<evidence type="ECO:0000256" key="6">
    <source>
        <dbReference type="ARBA" id="ARBA00023277"/>
    </source>
</evidence>
<dbReference type="InterPro" id="IPR037051">
    <property type="entry name" value="4-carb_acid_sugar_kinase_N_sf"/>
</dbReference>
<dbReference type="Pfam" id="PF07005">
    <property type="entry name" value="SBD_N"/>
    <property type="match status" value="1"/>
</dbReference>
<evidence type="ECO:0000256" key="2">
    <source>
        <dbReference type="ARBA" id="ARBA00022679"/>
    </source>
</evidence>
<dbReference type="Proteomes" id="UP001165489">
    <property type="component" value="Unassembled WGS sequence"/>
</dbReference>
<evidence type="ECO:0000256" key="5">
    <source>
        <dbReference type="ARBA" id="ARBA00022840"/>
    </source>
</evidence>
<dbReference type="Gene3D" id="3.40.980.20">
    <property type="entry name" value="Four-carbon acid sugar kinase, nucleotide binding domain"/>
    <property type="match status" value="1"/>
</dbReference>
<keyword evidence="10" id="KW-1185">Reference proteome</keyword>
<evidence type="ECO:0008006" key="11">
    <source>
        <dbReference type="Google" id="ProtNLM"/>
    </source>
</evidence>
<keyword evidence="4" id="KW-0418">Kinase</keyword>
<keyword evidence="2" id="KW-0808">Transferase</keyword>
<proteinExistence type="inferred from homology"/>
<protein>
    <recommendedName>
        <fullName evidence="11">Four-carbon acid sugar kinase family protein</fullName>
    </recommendedName>
</protein>
<dbReference type="RefSeq" id="WP_241346028.1">
    <property type="nucleotide sequence ID" value="NZ_JAKZGP010000002.1"/>
</dbReference>
<dbReference type="Pfam" id="PF17042">
    <property type="entry name" value="NBD_C"/>
    <property type="match status" value="1"/>
</dbReference>
<feature type="domain" description="Four-carbon acid sugar kinase nucleotide binding" evidence="8">
    <location>
        <begin position="295"/>
        <end position="364"/>
    </location>
</feature>
<evidence type="ECO:0000256" key="1">
    <source>
        <dbReference type="ARBA" id="ARBA00005715"/>
    </source>
</evidence>
<dbReference type="InterPro" id="IPR010737">
    <property type="entry name" value="4-carb_acid_sugar_kinase_N"/>
</dbReference>
<reference evidence="9" key="1">
    <citation type="submission" date="2022-03" db="EMBL/GenBank/DDBJ databases">
        <title>De novo assembled genomes of Belliella spp. (Cyclobacteriaceae) strains.</title>
        <authorList>
            <person name="Szabo A."/>
            <person name="Korponai K."/>
            <person name="Felfoldi T."/>
        </authorList>
    </citation>
    <scope>NUCLEOTIDE SEQUENCE</scope>
    <source>
        <strain evidence="9">DSM 111904</strain>
    </source>
</reference>
<dbReference type="SUPFAM" id="SSF142764">
    <property type="entry name" value="YgbK-like"/>
    <property type="match status" value="1"/>
</dbReference>
<keyword evidence="3" id="KW-0547">Nucleotide-binding</keyword>
<evidence type="ECO:0000313" key="9">
    <source>
        <dbReference type="EMBL" id="MCH7408073.1"/>
    </source>
</evidence>
<comment type="caution">
    <text evidence="9">The sequence shown here is derived from an EMBL/GenBank/DDBJ whole genome shotgun (WGS) entry which is preliminary data.</text>
</comment>
<evidence type="ECO:0000259" key="8">
    <source>
        <dbReference type="Pfam" id="PF17042"/>
    </source>
</evidence>
<dbReference type="InterPro" id="IPR031475">
    <property type="entry name" value="NBD_C"/>
</dbReference>
<keyword evidence="5" id="KW-0067">ATP-binding</keyword>
<keyword evidence="6" id="KW-0119">Carbohydrate metabolism</keyword>
<dbReference type="Gene3D" id="3.40.50.10840">
    <property type="entry name" value="Putative sugar-binding, N-terminal domain"/>
    <property type="match status" value="1"/>
</dbReference>
<evidence type="ECO:0000259" key="7">
    <source>
        <dbReference type="Pfam" id="PF07005"/>
    </source>
</evidence>
<evidence type="ECO:0000313" key="10">
    <source>
        <dbReference type="Proteomes" id="UP001165489"/>
    </source>
</evidence>
<evidence type="ECO:0000256" key="3">
    <source>
        <dbReference type="ARBA" id="ARBA00022741"/>
    </source>
</evidence>
<dbReference type="InterPro" id="IPR042213">
    <property type="entry name" value="NBD_C_sf"/>
</dbReference>
<name>A0ABS9UVK2_9BACT</name>
<comment type="similarity">
    <text evidence="1">Belongs to the four-carbon acid sugar kinase family.</text>
</comment>
<gene>
    <name evidence="9" type="ORF">MM239_01590</name>
</gene>
<dbReference type="EMBL" id="JAKZGP010000002">
    <property type="protein sequence ID" value="MCH7408073.1"/>
    <property type="molecule type" value="Genomic_DNA"/>
</dbReference>
<sequence>MGKVVVIADDMSGAAELAGICARLEIPVSFSIGFCTPQEGVTVIATDTRSMSEVEARKEVNTLIRKLKEVGFSGLFKKADSVFRGHVSAEIEEICDELEIENVLFIPVNPYTDRKIENGEYFLQDISLSQTSFSRDPEYPIKSSNVRDLIGPSKFLVHYGSDLVDQLKDGLNIPDAQSFEDMDFWLEKSSNGFLHAGSGAFFEAFLTQFYANLVQKQDRRKSPFKGNALMVLGSAHEYNKKFISAVESEGLTCLGLHQSMDDESFSNEAKRNIKDSGSVLLYIQEHKGEKGDPLILKNGISDTVIELIKDGSINELLIAGGATSYAIIDKLGIGSMRVLEELCPGVVRFETNVDDLKITIKPGSYPWPYSIKHYMIQTKSVF</sequence>